<dbReference type="EMBL" id="AAUX01000001">
    <property type="protein sequence ID" value="EAV47334.1"/>
    <property type="molecule type" value="Genomic_DNA"/>
</dbReference>
<sequence>MNAIYKGTITHHRHHPRKHQFSYRINFLYIDLDDIKAAFAKNFFWSFNRPNLASLMRTDFFGPKNQSIKKAIQQLLTEKLKFKHKGKVYLLTSIRYFGYCFNPVSFYYCMDNNGKLVAIVSHITNTPWNEKFAYVHDCRDIPSASKCFEFDKAFHVSPFMPMDMKYKWTFTPPRDFLYISMDNIRHEKIQFNAELRLTKLAWTPSSLNKILFLNLPMSVKSIILIYWNAAILAIKRIKYYPHP</sequence>
<evidence type="ECO:0000256" key="1">
    <source>
        <dbReference type="SAM" id="Phobius"/>
    </source>
</evidence>
<evidence type="ECO:0000313" key="2">
    <source>
        <dbReference type="EMBL" id="EAV47334.1"/>
    </source>
</evidence>
<evidence type="ECO:0008006" key="4">
    <source>
        <dbReference type="Google" id="ProtNLM"/>
    </source>
</evidence>
<reference evidence="2 3" key="1">
    <citation type="submission" date="2006-11" db="EMBL/GenBank/DDBJ databases">
        <authorList>
            <person name="Giovannoni S."/>
            <person name="Vergin K."/>
            <person name="Ferriera S."/>
            <person name="Johnson J."/>
            <person name="Kravitz S."/>
            <person name="Beeson K."/>
            <person name="Sutton G."/>
            <person name="Rogers Y.-H."/>
            <person name="Friedman R."/>
            <person name="Frazier M."/>
            <person name="Venter J.C."/>
        </authorList>
    </citation>
    <scope>NUCLEOTIDE SEQUENCE [LARGE SCALE GENOMIC DNA]</scope>
    <source>
        <strain evidence="2 3">HTCC2181</strain>
    </source>
</reference>
<proteinExistence type="predicted"/>
<dbReference type="PANTHER" id="PTHR33973:SF4">
    <property type="entry name" value="OS07G0153300 PROTEIN"/>
    <property type="match status" value="1"/>
</dbReference>
<accession>A0P724</accession>
<keyword evidence="1" id="KW-0812">Transmembrane</keyword>
<dbReference type="PANTHER" id="PTHR33973">
    <property type="entry name" value="OS07G0153300 PROTEIN"/>
    <property type="match status" value="1"/>
</dbReference>
<dbReference type="Pfam" id="PF07103">
    <property type="entry name" value="DUF1365"/>
    <property type="match status" value="1"/>
</dbReference>
<name>A0P724_9PROT</name>
<evidence type="ECO:0000313" key="3">
    <source>
        <dbReference type="Proteomes" id="UP000054262"/>
    </source>
</evidence>
<dbReference type="InterPro" id="IPR010775">
    <property type="entry name" value="DUF1365"/>
</dbReference>
<protein>
    <recommendedName>
        <fullName evidence="4">DUF1365 domain-containing protein</fullName>
    </recommendedName>
</protein>
<comment type="caution">
    <text evidence="2">The sequence shown here is derived from an EMBL/GenBank/DDBJ whole genome shotgun (WGS) entry which is preliminary data.</text>
</comment>
<keyword evidence="3" id="KW-1185">Reference proteome</keyword>
<gene>
    <name evidence="2" type="ORF">MB2181_04635</name>
</gene>
<keyword evidence="1" id="KW-0472">Membrane</keyword>
<organism evidence="2 3">
    <name type="scientific">Methylophilales bacterium HTCC2181</name>
    <dbReference type="NCBI Taxonomy" id="383631"/>
    <lineage>
        <taxon>Bacteria</taxon>
        <taxon>Pseudomonadati</taxon>
        <taxon>Pseudomonadota</taxon>
        <taxon>Betaproteobacteria</taxon>
        <taxon>Nitrosomonadales</taxon>
        <taxon>OM43 clade</taxon>
    </lineage>
</organism>
<feature type="transmembrane region" description="Helical" evidence="1">
    <location>
        <begin position="211"/>
        <end position="234"/>
    </location>
</feature>
<dbReference type="Proteomes" id="UP000054262">
    <property type="component" value="Unassembled WGS sequence"/>
</dbReference>
<keyword evidence="1" id="KW-1133">Transmembrane helix</keyword>
<dbReference type="AlphaFoldDB" id="A0P724"/>
<dbReference type="OrthoDB" id="9778801at2"/>